<dbReference type="Pfam" id="PF02776">
    <property type="entry name" value="TPP_enzyme_N"/>
    <property type="match status" value="1"/>
</dbReference>
<protein>
    <submittedName>
        <fullName evidence="7">3D-(3,5/4)-trihydroxycyclohexane-1,2-dione acylhydrolase (Decyclizing)</fullName>
        <ecNumber evidence="7">3.7.1.22</ecNumber>
    </submittedName>
</protein>
<comment type="similarity">
    <text evidence="1 3">Belongs to the TPP enzyme family.</text>
</comment>
<evidence type="ECO:0000259" key="5">
    <source>
        <dbReference type="Pfam" id="PF02775"/>
    </source>
</evidence>
<feature type="domain" description="Thiamine pyrophosphate enzyme central" evidence="4">
    <location>
        <begin position="220"/>
        <end position="351"/>
    </location>
</feature>
<evidence type="ECO:0000259" key="4">
    <source>
        <dbReference type="Pfam" id="PF00205"/>
    </source>
</evidence>
<dbReference type="RefSeq" id="WP_377338196.1">
    <property type="nucleotide sequence ID" value="NZ_JALBWS010000015.1"/>
</dbReference>
<dbReference type="Proteomes" id="UP001596018">
    <property type="component" value="Unassembled WGS sequence"/>
</dbReference>
<dbReference type="SUPFAM" id="SSF52467">
    <property type="entry name" value="DHS-like NAD/FAD-binding domain"/>
    <property type="match status" value="1"/>
</dbReference>
<dbReference type="InterPro" id="IPR029061">
    <property type="entry name" value="THDP-binding"/>
</dbReference>
<dbReference type="PANTHER" id="PTHR18968">
    <property type="entry name" value="THIAMINE PYROPHOSPHATE ENZYMES"/>
    <property type="match status" value="1"/>
</dbReference>
<evidence type="ECO:0000256" key="2">
    <source>
        <dbReference type="ARBA" id="ARBA00023052"/>
    </source>
</evidence>
<dbReference type="InterPro" id="IPR030817">
    <property type="entry name" value="Myo_inos_IolD"/>
</dbReference>
<evidence type="ECO:0000256" key="1">
    <source>
        <dbReference type="ARBA" id="ARBA00007812"/>
    </source>
</evidence>
<reference evidence="8" key="1">
    <citation type="journal article" date="2019" name="Int. J. Syst. Evol. Microbiol.">
        <title>The Global Catalogue of Microorganisms (GCM) 10K type strain sequencing project: providing services to taxonomists for standard genome sequencing and annotation.</title>
        <authorList>
            <consortium name="The Broad Institute Genomics Platform"/>
            <consortium name="The Broad Institute Genome Sequencing Center for Infectious Disease"/>
            <person name="Wu L."/>
            <person name="Ma J."/>
        </authorList>
    </citation>
    <scope>NUCLEOTIDE SEQUENCE [LARGE SCALE GENOMIC DNA]</scope>
    <source>
        <strain evidence="8">KACC 12822</strain>
    </source>
</reference>
<comment type="caution">
    <text evidence="7">The sequence shown here is derived from an EMBL/GenBank/DDBJ whole genome shotgun (WGS) entry which is preliminary data.</text>
</comment>
<dbReference type="NCBIfam" id="TIGR04377">
    <property type="entry name" value="myo_inos_iolD"/>
    <property type="match status" value="1"/>
</dbReference>
<dbReference type="SUPFAM" id="SSF52518">
    <property type="entry name" value="Thiamin diphosphate-binding fold (THDP-binding)"/>
    <property type="match status" value="2"/>
</dbReference>
<dbReference type="Pfam" id="PF00205">
    <property type="entry name" value="TPP_enzyme_M"/>
    <property type="match status" value="1"/>
</dbReference>
<dbReference type="Gene3D" id="3.40.50.1220">
    <property type="entry name" value="TPP-binding domain"/>
    <property type="match status" value="1"/>
</dbReference>
<keyword evidence="7" id="KW-0378">Hydrolase</keyword>
<dbReference type="Pfam" id="PF02775">
    <property type="entry name" value="TPP_enzyme_C"/>
    <property type="match status" value="1"/>
</dbReference>
<evidence type="ECO:0000313" key="7">
    <source>
        <dbReference type="EMBL" id="MFC5438928.1"/>
    </source>
</evidence>
<dbReference type="InterPro" id="IPR012000">
    <property type="entry name" value="Thiamin_PyroP_enz_cen_dom"/>
</dbReference>
<name>A0ABW0JSM5_9GAMM</name>
<dbReference type="EC" id="3.7.1.22" evidence="7"/>
<evidence type="ECO:0000313" key="8">
    <source>
        <dbReference type="Proteomes" id="UP001596018"/>
    </source>
</evidence>
<dbReference type="InterPro" id="IPR000399">
    <property type="entry name" value="TPP-bd_CS"/>
</dbReference>
<dbReference type="InterPro" id="IPR011766">
    <property type="entry name" value="TPP_enzyme_TPP-bd"/>
</dbReference>
<feature type="domain" description="Thiamine pyrophosphate enzyme TPP-binding" evidence="5">
    <location>
        <begin position="414"/>
        <end position="565"/>
    </location>
</feature>
<organism evidence="7 8">
    <name type="scientific">Rhodanobacter ginsenosidimutans</name>
    <dbReference type="NCBI Taxonomy" id="490571"/>
    <lineage>
        <taxon>Bacteria</taxon>
        <taxon>Pseudomonadati</taxon>
        <taxon>Pseudomonadota</taxon>
        <taxon>Gammaproteobacteria</taxon>
        <taxon>Lysobacterales</taxon>
        <taxon>Rhodanobacteraceae</taxon>
        <taxon>Rhodanobacter</taxon>
    </lineage>
</organism>
<gene>
    <name evidence="7" type="primary">iolD</name>
    <name evidence="7" type="ORF">ACFPK0_02740</name>
</gene>
<evidence type="ECO:0000256" key="3">
    <source>
        <dbReference type="RuleBase" id="RU362132"/>
    </source>
</evidence>
<keyword evidence="8" id="KW-1185">Reference proteome</keyword>
<dbReference type="CDD" id="cd07035">
    <property type="entry name" value="TPP_PYR_POX_like"/>
    <property type="match status" value="1"/>
</dbReference>
<dbReference type="PANTHER" id="PTHR18968:SF9">
    <property type="entry name" value="3D-(3,5_4)-TRIHYDROXYCYCLOHEXANE-1,2-DIONE HYDROLASE"/>
    <property type="match status" value="1"/>
</dbReference>
<dbReference type="InterPro" id="IPR029035">
    <property type="entry name" value="DHS-like_NAD/FAD-binding_dom"/>
</dbReference>
<proteinExistence type="inferred from homology"/>
<feature type="domain" description="Thiamine pyrophosphate enzyme N-terminal TPP-binding" evidence="6">
    <location>
        <begin position="49"/>
        <end position="131"/>
    </location>
</feature>
<keyword evidence="2 3" id="KW-0786">Thiamine pyrophosphate</keyword>
<dbReference type="InterPro" id="IPR045229">
    <property type="entry name" value="TPP_enz"/>
</dbReference>
<dbReference type="PROSITE" id="PS00187">
    <property type="entry name" value="TPP_ENZYMES"/>
    <property type="match status" value="1"/>
</dbReference>
<dbReference type="GO" id="GO:0102481">
    <property type="term" value="F:3D-(3,5/4)-trihydroxycyclohexane-1,2-dione hydrolase activity"/>
    <property type="evidence" value="ECO:0007669"/>
    <property type="project" value="UniProtKB-EC"/>
</dbReference>
<sequence length="612" mass="64955">MTTRRLTAAQATVRWLAAQHVLVDGRELPYFAGAWAIFGHGNVAGIGEALHAARDSFPTWRAHNEQGMAHAAIAYAKQMRRRRAMVCTSSIGPGATNMVTAAALAHVNRLPVLLLPGDVFAGRQPDPVLQQVEHFADGSVSANDCFRPVSRYFDRITRPEQIMDALPKALATMLDPATCGPATIAFCQDVQAEAFDYPESFFAPRLWRERRQGADSGELAALVAALKSARHPLLIAGGGARYSEAEAALAALAEATGLAVAETQAGKGALPWNHPHALGSIGVTGSSAANAAAARADLVVGIGTRLADFTTGSRSLFADARVAQINVQAFDAHKHDALAVVGDARTVLQALARELSGWHAGVEADRQQEIDEWNAAVDAATAGVDAQTQPSDAQVIGVVQRSCGDDAIVVCAAGGLPGELHKLWRCVRQDSYHVEYGFSCMGYEIAGGVGVKMAAPDRDVVVMVGDGSYLMANSELATSVMLGHKLIVVLLDNRGYGCINRLQHATGGAGFNNLLADATHQVLPQIDFAAHAASLGALSEHVTSLGELTAAMARARKAERSYVVVIDTDPLKSTEAGGWWWDVAVPEVSQRPEVEAARRAYEQGTRMKRDLS</sequence>
<dbReference type="InterPro" id="IPR012001">
    <property type="entry name" value="Thiamin_PyroP_enz_TPP-bd_dom"/>
</dbReference>
<accession>A0ABW0JSM5</accession>
<dbReference type="Gene3D" id="3.40.50.970">
    <property type="match status" value="2"/>
</dbReference>
<dbReference type="EMBL" id="JBHSMM010000001">
    <property type="protein sequence ID" value="MFC5438928.1"/>
    <property type="molecule type" value="Genomic_DNA"/>
</dbReference>
<evidence type="ECO:0000259" key="6">
    <source>
        <dbReference type="Pfam" id="PF02776"/>
    </source>
</evidence>